<dbReference type="AlphaFoldDB" id="A0A6S6WFN2"/>
<sequence length="385" mass="41552">MFPRQQTCYHGARCSDRQDYKTLAAKKRRGNQCEVISFLWNMDALRLRDEAPGRTEQSGAANHDSAVVAAAYCALKASGVDLTPMSPHKSSNTRREELVATTIFTPASIHSTSANKPHGHHKMVPRFEQTSLEETIVPLPGLGQTPRPGTFPSSVIVDGKVITFDPGKLGRRSPSDPPFICPWQRLPSSATDARCTRSQSSSCIMANHYNNAAGICHPLGAVGLERHGTPCWCFECLKFHKLAYGVNSGHSPSVHHQSDILDSDSPIAGNTAIELIVTDADITMFNAGPAVTTANAIVAPTTLTPSSIPKDIRNHVAGVPQTQTQTHTESEEFSEYSVISSNAPEPSSWDLTSPVSVHTGTVESIEFSSVDDDDGYDESANEEVS</sequence>
<gene>
    <name evidence="2" type="ORF">PTTW11_10534</name>
</gene>
<feature type="region of interest" description="Disordered" evidence="1">
    <location>
        <begin position="320"/>
        <end position="385"/>
    </location>
</feature>
<feature type="compositionally biased region" description="Polar residues" evidence="1">
    <location>
        <begin position="337"/>
        <end position="362"/>
    </location>
</feature>
<name>A0A6S6WFN2_9PLEO</name>
<evidence type="ECO:0000313" key="2">
    <source>
        <dbReference type="EMBL" id="CAE7214303.1"/>
    </source>
</evidence>
<proteinExistence type="predicted"/>
<protein>
    <submittedName>
        <fullName evidence="2">Uncharacterized protein</fullName>
    </submittedName>
</protein>
<feature type="compositionally biased region" description="Acidic residues" evidence="1">
    <location>
        <begin position="369"/>
        <end position="385"/>
    </location>
</feature>
<accession>A0A6S6WFN2</accession>
<evidence type="ECO:0000313" key="3">
    <source>
        <dbReference type="Proteomes" id="UP000472372"/>
    </source>
</evidence>
<dbReference type="Proteomes" id="UP000472372">
    <property type="component" value="Chromosome 11"/>
</dbReference>
<evidence type="ECO:0000256" key="1">
    <source>
        <dbReference type="SAM" id="MobiDB-lite"/>
    </source>
</evidence>
<organism evidence="2 3">
    <name type="scientific">Pyrenophora teres f. teres</name>
    <dbReference type="NCBI Taxonomy" id="97479"/>
    <lineage>
        <taxon>Eukaryota</taxon>
        <taxon>Fungi</taxon>
        <taxon>Dikarya</taxon>
        <taxon>Ascomycota</taxon>
        <taxon>Pezizomycotina</taxon>
        <taxon>Dothideomycetes</taxon>
        <taxon>Pleosporomycetidae</taxon>
        <taxon>Pleosporales</taxon>
        <taxon>Pleosporineae</taxon>
        <taxon>Pleosporaceae</taxon>
        <taxon>Pyrenophora</taxon>
    </lineage>
</organism>
<dbReference type="EMBL" id="HG992987">
    <property type="protein sequence ID" value="CAE7214303.1"/>
    <property type="molecule type" value="Genomic_DNA"/>
</dbReference>
<reference evidence="2" key="1">
    <citation type="submission" date="2021-02" db="EMBL/GenBank/DDBJ databases">
        <authorList>
            <person name="Syme A R."/>
            <person name="Syme A R."/>
            <person name="Moolhuijzen P."/>
        </authorList>
    </citation>
    <scope>NUCLEOTIDE SEQUENCE</scope>
    <source>
        <strain evidence="2">W1-1</strain>
    </source>
</reference>